<name>J9CSB5_9ZZZZ</name>
<dbReference type="Pfam" id="PF05954">
    <property type="entry name" value="Phage_GPD"/>
    <property type="match status" value="1"/>
</dbReference>
<dbReference type="EMBL" id="AMCI01002313">
    <property type="protein sequence ID" value="EJX03071.1"/>
    <property type="molecule type" value="Genomic_DNA"/>
</dbReference>
<accession>J9CSB5</accession>
<organism evidence="1">
    <name type="scientific">gut metagenome</name>
    <dbReference type="NCBI Taxonomy" id="749906"/>
    <lineage>
        <taxon>unclassified sequences</taxon>
        <taxon>metagenomes</taxon>
        <taxon>organismal metagenomes</taxon>
    </lineage>
</organism>
<dbReference type="SUPFAM" id="SSF69279">
    <property type="entry name" value="Phage tail proteins"/>
    <property type="match status" value="1"/>
</dbReference>
<gene>
    <name evidence="1" type="ORF">EVA_08822</name>
</gene>
<dbReference type="Gene3D" id="2.30.110.50">
    <property type="match status" value="1"/>
</dbReference>
<dbReference type="Gene3D" id="3.55.50.10">
    <property type="entry name" value="Baseplate protein-like domains"/>
    <property type="match status" value="1"/>
</dbReference>
<protein>
    <submittedName>
        <fullName evidence="1">Rhs element Vgr protein family protein</fullName>
    </submittedName>
</protein>
<dbReference type="AlphaFoldDB" id="J9CSB5"/>
<proteinExistence type="predicted"/>
<comment type="caution">
    <text evidence="1">The sequence shown here is derived from an EMBL/GenBank/DDBJ whole genome shotgun (WGS) entry which is preliminary data.</text>
</comment>
<evidence type="ECO:0000313" key="1">
    <source>
        <dbReference type="EMBL" id="EJX03071.1"/>
    </source>
</evidence>
<reference evidence="1" key="1">
    <citation type="journal article" date="2012" name="PLoS ONE">
        <title>Gene sets for utilization of primary and secondary nutrition supplies in the distal gut of endangered iberian lynx.</title>
        <authorList>
            <person name="Alcaide M."/>
            <person name="Messina E."/>
            <person name="Richter M."/>
            <person name="Bargiela R."/>
            <person name="Peplies J."/>
            <person name="Huws S.A."/>
            <person name="Newbold C.J."/>
            <person name="Golyshin P.N."/>
            <person name="Simon M.A."/>
            <person name="Lopez G."/>
            <person name="Yakimov M.M."/>
            <person name="Ferrer M."/>
        </authorList>
    </citation>
    <scope>NUCLEOTIDE SEQUENCE</scope>
</reference>
<sequence length="320" mass="36833">MSIDGENRNYTRISLVQKFGQHHYFDIEVLCSPLVKENVWHHEREEMIAMQGKTVVIRMKHEFSGDESIFKGIITSIGMDGDKGVSGTLHYRGYSTTILLESGRTMDSFTDATLGEIVSEVVEKYGNGISIVNNPAFKSRIPYVQMQEESAYEFLRRLAWQYGEWFYYNGQVLYFGNPYKEKDENLVYDIDMDSMHFSSCVAPFHFSRHDYLSDSHMDMFGDDSETVRGINTYLANAMKTSEGMYRSQTTMYSHTATGHPLDIEHFTAVEKGRKVASLVWMTGNTKTCRVRIGEPVVVQIPPNMCKRRDMGRYRIVEINT</sequence>